<comment type="similarity">
    <text evidence="2">Belongs to the ABC transporter superfamily. ABCC family. Conjugate transporter (TC 3.A.1.208) subfamily.</text>
</comment>
<dbReference type="Pfam" id="PF00664">
    <property type="entry name" value="ABC_membrane"/>
    <property type="match status" value="1"/>
</dbReference>
<dbReference type="KEGG" id="ptm:GSPATT00031328001"/>
<proteinExistence type="inferred from homology"/>
<dbReference type="Gene3D" id="3.40.50.300">
    <property type="entry name" value="P-loop containing nucleotide triphosphate hydrolases"/>
    <property type="match status" value="1"/>
</dbReference>
<reference evidence="11 12" key="1">
    <citation type="journal article" date="2006" name="Nature">
        <title>Global trends of whole-genome duplications revealed by the ciliate Paramecium tetraurelia.</title>
        <authorList>
            <consortium name="Genoscope"/>
            <person name="Aury J.-M."/>
            <person name="Jaillon O."/>
            <person name="Duret L."/>
            <person name="Noel B."/>
            <person name="Jubin C."/>
            <person name="Porcel B.M."/>
            <person name="Segurens B."/>
            <person name="Daubin V."/>
            <person name="Anthouard V."/>
            <person name="Aiach N."/>
            <person name="Arnaiz O."/>
            <person name="Billaut A."/>
            <person name="Beisson J."/>
            <person name="Blanc I."/>
            <person name="Bouhouche K."/>
            <person name="Camara F."/>
            <person name="Duharcourt S."/>
            <person name="Guigo R."/>
            <person name="Gogendeau D."/>
            <person name="Katinka M."/>
            <person name="Keller A.-M."/>
            <person name="Kissmehl R."/>
            <person name="Klotz C."/>
            <person name="Koll F."/>
            <person name="Le Moue A."/>
            <person name="Lepere C."/>
            <person name="Malinsky S."/>
            <person name="Nowacki M."/>
            <person name="Nowak J.K."/>
            <person name="Plattner H."/>
            <person name="Poulain J."/>
            <person name="Ruiz F."/>
            <person name="Serrano V."/>
            <person name="Zagulski M."/>
            <person name="Dessen P."/>
            <person name="Betermier M."/>
            <person name="Weissenbach J."/>
            <person name="Scarpelli C."/>
            <person name="Schachter V."/>
            <person name="Sperling L."/>
            <person name="Meyer E."/>
            <person name="Cohen J."/>
            <person name="Wincker P."/>
        </authorList>
    </citation>
    <scope>NUCLEOTIDE SEQUENCE [LARGE SCALE GENOMIC DNA]</scope>
    <source>
        <strain evidence="11 12">Stock d4-2</strain>
    </source>
</reference>
<feature type="transmembrane region" description="Helical" evidence="9">
    <location>
        <begin position="239"/>
        <end position="262"/>
    </location>
</feature>
<feature type="transmembrane region" description="Helical" evidence="9">
    <location>
        <begin position="214"/>
        <end position="233"/>
    </location>
</feature>
<dbReference type="PROSITE" id="PS50929">
    <property type="entry name" value="ABC_TM1F"/>
    <property type="match status" value="1"/>
</dbReference>
<evidence type="ECO:0000256" key="4">
    <source>
        <dbReference type="ARBA" id="ARBA00022692"/>
    </source>
</evidence>
<evidence type="ECO:0000313" key="12">
    <source>
        <dbReference type="Proteomes" id="UP000000600"/>
    </source>
</evidence>
<keyword evidence="4 9" id="KW-0812">Transmembrane</keyword>
<keyword evidence="3" id="KW-0813">Transport</keyword>
<dbReference type="PANTHER" id="PTHR24223:SF456">
    <property type="entry name" value="MULTIDRUG RESISTANCE-ASSOCIATED PROTEIN LETHAL(2)03659"/>
    <property type="match status" value="1"/>
</dbReference>
<dbReference type="RefSeq" id="XP_001428495.1">
    <property type="nucleotide sequence ID" value="XM_001428458.1"/>
</dbReference>
<dbReference type="HOGENOM" id="CLU_000604_27_14_1"/>
<dbReference type="eggNOG" id="KOG0054">
    <property type="taxonomic scope" value="Eukaryota"/>
</dbReference>
<gene>
    <name evidence="11" type="ORF">GSPATT00031328001</name>
</gene>
<comment type="subcellular location">
    <subcellularLocation>
        <location evidence="1">Membrane</location>
        <topology evidence="1">Multi-pass membrane protein</topology>
    </subcellularLocation>
</comment>
<dbReference type="SUPFAM" id="SSF90123">
    <property type="entry name" value="ABC transporter transmembrane region"/>
    <property type="match status" value="1"/>
</dbReference>
<name>A0BRD0_PARTE</name>
<dbReference type="CDD" id="cd18579">
    <property type="entry name" value="ABC_6TM_ABCC_D1"/>
    <property type="match status" value="1"/>
</dbReference>
<dbReference type="GO" id="GO:0005524">
    <property type="term" value="F:ATP binding"/>
    <property type="evidence" value="ECO:0007669"/>
    <property type="project" value="UniProtKB-KW"/>
</dbReference>
<sequence>MNLVPQLNLELQPFNNQQVPLLLHSEKDNMEEKRSFFTVLFFLDIYSMMKVLESRQFSILKNTLLKVTKSKIQDIRRDLSNYMNSFLVNYKRTVNSYNRFYFSFCVNIRYHISSPFQRQLCMPWLIKTVIDYIQSKHRNENEAIYLILSVLFLRIINIFTQAHSRRMILCIGYDAMSVVSMEVMRKCLRISLLSATEWSSGEITNLIQVDAQKLILITSQISSVLMIPLQLGISLYLMYSMIGLSFLIGCTIILIMILFNIFTGKQIIKSQRTLLKDKDERTKIANEIFSSIKFIKINALEDHFLSKVSKARGKEINSIKNRLYYQAVNIFSVWLTPQLILSMTFGLYVYLGHQLNPSTTFAIISLFQILQQPLLQLPIAINSLIEAMLSLKRISKFLDTKDLMTNYTLQQQLMYKMGYFTGTTTSMVLQNQIMILKIKIRGIDDVKEKFKVNQQESPILKNINLKIEPGKFVSIIGDVGSGKTSLLQALLGEMVYIEGNNSPRIKLNGKLAYVSQKPWIQNATVMDNIIFGKQFNQQQYENAIYYSCLTQDLQILINGDQTMIGEKGINLSGGQKAKNQFGQSYLQ</sequence>
<dbReference type="Pfam" id="PF00005">
    <property type="entry name" value="ABC_tran"/>
    <property type="match status" value="1"/>
</dbReference>
<dbReference type="EMBL" id="CT868011">
    <property type="protein sequence ID" value="CAK61097.1"/>
    <property type="molecule type" value="Genomic_DNA"/>
</dbReference>
<dbReference type="OMA" id="TNFPTIC"/>
<evidence type="ECO:0000256" key="2">
    <source>
        <dbReference type="ARBA" id="ARBA00009726"/>
    </source>
</evidence>
<dbReference type="GO" id="GO:0140359">
    <property type="term" value="F:ABC-type transporter activity"/>
    <property type="evidence" value="ECO:0000318"/>
    <property type="project" value="GO_Central"/>
</dbReference>
<evidence type="ECO:0000256" key="9">
    <source>
        <dbReference type="SAM" id="Phobius"/>
    </source>
</evidence>
<dbReference type="InterPro" id="IPR036640">
    <property type="entry name" value="ABC1_TM_sf"/>
</dbReference>
<dbReference type="PANTHER" id="PTHR24223">
    <property type="entry name" value="ATP-BINDING CASSETTE SUB-FAMILY C"/>
    <property type="match status" value="1"/>
</dbReference>
<dbReference type="GO" id="GO:0055085">
    <property type="term" value="P:transmembrane transport"/>
    <property type="evidence" value="ECO:0000318"/>
    <property type="project" value="GO_Central"/>
</dbReference>
<feature type="transmembrane region" description="Helical" evidence="9">
    <location>
        <begin position="143"/>
        <end position="160"/>
    </location>
</feature>
<organism evidence="11 12">
    <name type="scientific">Paramecium tetraurelia</name>
    <dbReference type="NCBI Taxonomy" id="5888"/>
    <lineage>
        <taxon>Eukaryota</taxon>
        <taxon>Sar</taxon>
        <taxon>Alveolata</taxon>
        <taxon>Ciliophora</taxon>
        <taxon>Intramacronucleata</taxon>
        <taxon>Oligohymenophorea</taxon>
        <taxon>Peniculida</taxon>
        <taxon>Parameciidae</taxon>
        <taxon>Paramecium</taxon>
    </lineage>
</organism>
<protein>
    <recommendedName>
        <fullName evidence="10">ABC transmembrane type-1 domain-containing protein</fullName>
    </recommendedName>
</protein>
<keyword evidence="7 9" id="KW-1133">Transmembrane helix</keyword>
<dbReference type="OrthoDB" id="6500128at2759"/>
<evidence type="ECO:0000256" key="1">
    <source>
        <dbReference type="ARBA" id="ARBA00004141"/>
    </source>
</evidence>
<evidence type="ECO:0000256" key="8">
    <source>
        <dbReference type="ARBA" id="ARBA00023136"/>
    </source>
</evidence>
<feature type="transmembrane region" description="Helical" evidence="9">
    <location>
        <begin position="323"/>
        <end position="349"/>
    </location>
</feature>
<accession>A0BRD0</accession>
<dbReference type="AlphaFoldDB" id="A0BRD0"/>
<keyword evidence="6" id="KW-0067">ATP-binding</keyword>
<dbReference type="Proteomes" id="UP000000600">
    <property type="component" value="Unassembled WGS sequence"/>
</dbReference>
<dbReference type="FunFam" id="1.20.1560.10:FF:000080">
    <property type="entry name" value="ABC transporter C family member 1"/>
    <property type="match status" value="1"/>
</dbReference>
<feature type="domain" description="ABC transmembrane type-1" evidence="10">
    <location>
        <begin position="119"/>
        <end position="386"/>
    </location>
</feature>
<dbReference type="GO" id="GO:0005886">
    <property type="term" value="C:plasma membrane"/>
    <property type="evidence" value="ECO:0000318"/>
    <property type="project" value="GO_Central"/>
</dbReference>
<dbReference type="InterPro" id="IPR044746">
    <property type="entry name" value="ABCC_6TM_D1"/>
</dbReference>
<dbReference type="STRING" id="5888.A0BRD0"/>
<dbReference type="SUPFAM" id="SSF52540">
    <property type="entry name" value="P-loop containing nucleoside triphosphate hydrolases"/>
    <property type="match status" value="1"/>
</dbReference>
<dbReference type="InterPro" id="IPR050173">
    <property type="entry name" value="ABC_transporter_C-like"/>
</dbReference>
<dbReference type="Gene3D" id="1.20.1560.10">
    <property type="entry name" value="ABC transporter type 1, transmembrane domain"/>
    <property type="match status" value="1"/>
</dbReference>
<dbReference type="InParanoid" id="A0BRD0"/>
<dbReference type="InterPro" id="IPR027417">
    <property type="entry name" value="P-loop_NTPase"/>
</dbReference>
<dbReference type="GeneID" id="5014279"/>
<keyword evidence="8 9" id="KW-0472">Membrane</keyword>
<keyword evidence="5" id="KW-0547">Nucleotide-binding</keyword>
<evidence type="ECO:0000259" key="10">
    <source>
        <dbReference type="PROSITE" id="PS50929"/>
    </source>
</evidence>
<dbReference type="InterPro" id="IPR011527">
    <property type="entry name" value="ABC1_TM_dom"/>
</dbReference>
<evidence type="ECO:0000256" key="5">
    <source>
        <dbReference type="ARBA" id="ARBA00022741"/>
    </source>
</evidence>
<evidence type="ECO:0000256" key="6">
    <source>
        <dbReference type="ARBA" id="ARBA00022840"/>
    </source>
</evidence>
<dbReference type="InterPro" id="IPR003439">
    <property type="entry name" value="ABC_transporter-like_ATP-bd"/>
</dbReference>
<evidence type="ECO:0000256" key="7">
    <source>
        <dbReference type="ARBA" id="ARBA00022989"/>
    </source>
</evidence>
<dbReference type="GO" id="GO:0016887">
    <property type="term" value="F:ATP hydrolysis activity"/>
    <property type="evidence" value="ECO:0007669"/>
    <property type="project" value="InterPro"/>
</dbReference>
<evidence type="ECO:0000256" key="3">
    <source>
        <dbReference type="ARBA" id="ARBA00022448"/>
    </source>
</evidence>
<evidence type="ECO:0000313" key="11">
    <source>
        <dbReference type="EMBL" id="CAK61097.1"/>
    </source>
</evidence>
<keyword evidence="12" id="KW-1185">Reference proteome</keyword>